<sequence>MRFGDDIPAGLVPISLSETTFTVKIPEQPSICVLQSQMALAPAYTFTDYKSQGQTLDVVIVDLAQPPDQGSRITPFSAYVALSRSRRQENVHILWPFDESLFTTPPSAELEAEDGCLAGLDRATQLEYLHL</sequence>
<comment type="caution">
    <text evidence="1">The sequence shown here is derived from an EMBL/GenBank/DDBJ whole genome shotgun (WGS) entry which is preliminary data.</text>
</comment>
<evidence type="ECO:0000313" key="1">
    <source>
        <dbReference type="EMBL" id="KAF5345080.1"/>
    </source>
</evidence>
<dbReference type="EMBL" id="JAACJO010000051">
    <property type="protein sequence ID" value="KAF5345080.1"/>
    <property type="molecule type" value="Genomic_DNA"/>
</dbReference>
<evidence type="ECO:0000313" key="2">
    <source>
        <dbReference type="Proteomes" id="UP000559027"/>
    </source>
</evidence>
<dbReference type="InterPro" id="IPR027417">
    <property type="entry name" value="P-loop_NTPase"/>
</dbReference>
<dbReference type="SUPFAM" id="SSF52540">
    <property type="entry name" value="P-loop containing nucleoside triphosphate hydrolases"/>
    <property type="match status" value="1"/>
</dbReference>
<keyword evidence="2" id="KW-1185">Reference proteome</keyword>
<accession>A0A8H5CNN7</accession>
<name>A0A8H5CNN7_9AGAR</name>
<protein>
    <submittedName>
        <fullName evidence="1">Uncharacterized protein</fullName>
    </submittedName>
</protein>
<dbReference type="AlphaFoldDB" id="A0A8H5CNN7"/>
<dbReference type="Gene3D" id="3.40.50.300">
    <property type="entry name" value="P-loop containing nucleotide triphosphate hydrolases"/>
    <property type="match status" value="1"/>
</dbReference>
<proteinExistence type="predicted"/>
<reference evidence="1 2" key="1">
    <citation type="journal article" date="2020" name="ISME J.">
        <title>Uncovering the hidden diversity of litter-decomposition mechanisms in mushroom-forming fungi.</title>
        <authorList>
            <person name="Floudas D."/>
            <person name="Bentzer J."/>
            <person name="Ahren D."/>
            <person name="Johansson T."/>
            <person name="Persson P."/>
            <person name="Tunlid A."/>
        </authorList>
    </citation>
    <scope>NUCLEOTIDE SEQUENCE [LARGE SCALE GENOMIC DNA]</scope>
    <source>
        <strain evidence="1 2">CBS 146.42</strain>
    </source>
</reference>
<dbReference type="CDD" id="cd18809">
    <property type="entry name" value="SF1_C_RecD"/>
    <property type="match status" value="1"/>
</dbReference>
<gene>
    <name evidence="1" type="ORF">D9756_011173</name>
</gene>
<organism evidence="1 2">
    <name type="scientific">Leucocoprinus leucothites</name>
    <dbReference type="NCBI Taxonomy" id="201217"/>
    <lineage>
        <taxon>Eukaryota</taxon>
        <taxon>Fungi</taxon>
        <taxon>Dikarya</taxon>
        <taxon>Basidiomycota</taxon>
        <taxon>Agaricomycotina</taxon>
        <taxon>Agaricomycetes</taxon>
        <taxon>Agaricomycetidae</taxon>
        <taxon>Agaricales</taxon>
        <taxon>Agaricineae</taxon>
        <taxon>Agaricaceae</taxon>
        <taxon>Leucocoprinus</taxon>
    </lineage>
</organism>
<dbReference type="Proteomes" id="UP000559027">
    <property type="component" value="Unassembled WGS sequence"/>
</dbReference>
<dbReference type="OrthoDB" id="2986975at2759"/>